<protein>
    <submittedName>
        <fullName evidence="1">Uncharacterized protein</fullName>
    </submittedName>
</protein>
<proteinExistence type="predicted"/>
<gene>
    <name evidence="1" type="ordered locus">NT01EI_2873</name>
</gene>
<evidence type="ECO:0000313" key="2">
    <source>
        <dbReference type="Proteomes" id="UP000001485"/>
    </source>
</evidence>
<accession>C5BG71</accession>
<dbReference type="AlphaFoldDB" id="C5BG71"/>
<dbReference type="EMBL" id="CP001600">
    <property type="protein sequence ID" value="ACR70034.1"/>
    <property type="molecule type" value="Genomic_DNA"/>
</dbReference>
<reference evidence="2" key="1">
    <citation type="submission" date="2009-03" db="EMBL/GenBank/DDBJ databases">
        <title>Complete genome sequence of Edwardsiella ictaluri 93-146.</title>
        <authorList>
            <person name="Williams M.L."/>
            <person name="Gillaspy A.F."/>
            <person name="Dyer D.W."/>
            <person name="Thune R.L."/>
            <person name="Waldbieser G.C."/>
            <person name="Schuster S.C."/>
            <person name="Gipson J."/>
            <person name="Zaitshik J."/>
            <person name="Landry C."/>
            <person name="Lawrence M.L."/>
        </authorList>
    </citation>
    <scope>NUCLEOTIDE SEQUENCE [LARGE SCALE GENOMIC DNA]</scope>
    <source>
        <strain evidence="2">93-146</strain>
    </source>
</reference>
<dbReference type="KEGG" id="eic:NT01EI_2873"/>
<sequence length="43" mass="4934">MLPKLCTDYDYYADGMEKAFLIDCVTFSHRNAAWATSNHSAQF</sequence>
<evidence type="ECO:0000313" key="1">
    <source>
        <dbReference type="EMBL" id="ACR70034.1"/>
    </source>
</evidence>
<dbReference type="Proteomes" id="UP000001485">
    <property type="component" value="Chromosome"/>
</dbReference>
<reference evidence="1 2" key="2">
    <citation type="journal article" date="2012" name="J. Bacteriol.">
        <title>Genome Sequence of Edwardsiella ictaluri 93-146, a Strain Associated with a Natural Channel Catfish Outbreak of Enteric Septicemia of Catfish.</title>
        <authorList>
            <person name="Williams M.L."/>
            <person name="Gillaspy A.F."/>
            <person name="Dyer D.W."/>
            <person name="Thune R.L."/>
            <person name="Waldbieser G.C."/>
            <person name="Schuster S.C."/>
            <person name="Gipson J."/>
            <person name="Zaitshik J."/>
            <person name="Landry C."/>
            <person name="Banes M.M."/>
            <person name="Lawrence M.L."/>
        </authorList>
    </citation>
    <scope>NUCLEOTIDE SEQUENCE [LARGE SCALE GENOMIC DNA]</scope>
    <source>
        <strain evidence="1 2">93-146</strain>
    </source>
</reference>
<name>C5BG71_EDWI9</name>
<dbReference type="HOGENOM" id="CLU_3232857_0_0_6"/>
<organism evidence="1 2">
    <name type="scientific">Edwardsiella ictaluri (strain 93-146)</name>
    <dbReference type="NCBI Taxonomy" id="634503"/>
    <lineage>
        <taxon>Bacteria</taxon>
        <taxon>Pseudomonadati</taxon>
        <taxon>Pseudomonadota</taxon>
        <taxon>Gammaproteobacteria</taxon>
        <taxon>Enterobacterales</taxon>
        <taxon>Hafniaceae</taxon>
        <taxon>Edwardsiella</taxon>
    </lineage>
</organism>